<comment type="caution">
    <text evidence="1">The sequence shown here is derived from an EMBL/GenBank/DDBJ whole genome shotgun (WGS) entry which is preliminary data.</text>
</comment>
<protein>
    <recommendedName>
        <fullName evidence="3">Ribosomally synthesized peptide with SipW-like signal peptide</fullName>
    </recommendedName>
</protein>
<dbReference type="RefSeq" id="WP_104474833.1">
    <property type="nucleotide sequence ID" value="NZ_MPZN01000014.1"/>
</dbReference>
<dbReference type="EMBL" id="MPZN01000014">
    <property type="protein sequence ID" value="PPL19384.1"/>
    <property type="molecule type" value="Genomic_DNA"/>
</dbReference>
<sequence length="183" mass="18192">MTASTSSKRTKRSTAIRLSLAGLALVGIGAAATTAAWTDNVFFSASATSATFDLQGSVNGTDFLDGATEAGAISFAVAPAAFENIKPGETRTTSIWIKNNSSIDAKLAAPVVTGTGALFTDAAQPLTASVAKTAGGAIAAGDTLASGATLQLTVTVVAPNWTDAKFKGSTGNTLKIQFAGASS</sequence>
<evidence type="ECO:0008006" key="3">
    <source>
        <dbReference type="Google" id="ProtNLM"/>
    </source>
</evidence>
<evidence type="ECO:0000313" key="2">
    <source>
        <dbReference type="Proteomes" id="UP000237755"/>
    </source>
</evidence>
<accession>A0ABX5AYE6</accession>
<dbReference type="Proteomes" id="UP000237755">
    <property type="component" value="Unassembled WGS sequence"/>
</dbReference>
<keyword evidence="2" id="KW-1185">Reference proteome</keyword>
<reference evidence="1 2" key="1">
    <citation type="journal article" date="2008" name="Int. J. Syst. Evol. Microbiol.">
        <title>Leifsonia pindariensis sp. nov., isolated from the Pindari glacier of the Indian Himalayas, and emended description of the genus Leifsonia.</title>
        <authorList>
            <person name="Reddy G.S."/>
            <person name="Prabagaran S.R."/>
            <person name="Shivaji S."/>
        </authorList>
    </citation>
    <scope>NUCLEOTIDE SEQUENCE [LARGE SCALE GENOMIC DNA]</scope>
    <source>
        <strain evidence="1 2">PON 10</strain>
    </source>
</reference>
<evidence type="ECO:0000313" key="1">
    <source>
        <dbReference type="EMBL" id="PPL19384.1"/>
    </source>
</evidence>
<name>A0ABX5AYE6_9MICO</name>
<proteinExistence type="predicted"/>
<gene>
    <name evidence="1" type="ORF">GY24_06080</name>
</gene>
<organism evidence="1 2">
    <name type="scientific">Microterricola pindariensis</name>
    <dbReference type="NCBI Taxonomy" id="478010"/>
    <lineage>
        <taxon>Bacteria</taxon>
        <taxon>Bacillati</taxon>
        <taxon>Actinomycetota</taxon>
        <taxon>Actinomycetes</taxon>
        <taxon>Micrococcales</taxon>
        <taxon>Microbacteriaceae</taxon>
        <taxon>Microterricola</taxon>
    </lineage>
</organism>